<comment type="pathway">
    <text evidence="2 10">Protein modification; protein glycosylation.</text>
</comment>
<keyword evidence="10" id="KW-1003">Cell membrane</keyword>
<keyword evidence="7 10" id="KW-1133">Transmembrane helix</keyword>
<gene>
    <name evidence="13" type="ORF">UX05_C0004G0127</name>
</gene>
<protein>
    <recommendedName>
        <fullName evidence="9 10">Polyprenol-phosphate-mannose--protein mannosyltransferase</fullName>
        <ecNumber evidence="10">2.4.1.-</ecNumber>
    </recommendedName>
</protein>
<feature type="domain" description="ArnT-like N-terminal" evidence="11">
    <location>
        <begin position="5"/>
        <end position="218"/>
    </location>
</feature>
<evidence type="ECO:0000256" key="5">
    <source>
        <dbReference type="ARBA" id="ARBA00022679"/>
    </source>
</evidence>
<feature type="transmembrane region" description="Helical" evidence="10">
    <location>
        <begin position="136"/>
        <end position="154"/>
    </location>
</feature>
<evidence type="ECO:0000256" key="6">
    <source>
        <dbReference type="ARBA" id="ARBA00022692"/>
    </source>
</evidence>
<dbReference type="PANTHER" id="PTHR10050">
    <property type="entry name" value="DOLICHYL-PHOSPHATE-MANNOSE--PROTEIN MANNOSYLTRANSFERASE"/>
    <property type="match status" value="1"/>
</dbReference>
<name>A0A0G1PCL0_9BACT</name>
<dbReference type="InterPro" id="IPR032421">
    <property type="entry name" value="PMT_4TMC"/>
</dbReference>
<dbReference type="EC" id="2.4.1.-" evidence="10"/>
<comment type="function">
    <text evidence="10">Protein O-mannosyltransferase that catalyzes the transfer of a single mannose residue from a polyprenol phospho-mannosyl lipidic donor to the hydroxyl group of selected serine and threonine residues in acceptor proteins.</text>
</comment>
<evidence type="ECO:0000256" key="8">
    <source>
        <dbReference type="ARBA" id="ARBA00023136"/>
    </source>
</evidence>
<dbReference type="GO" id="GO:0005886">
    <property type="term" value="C:plasma membrane"/>
    <property type="evidence" value="ECO:0007669"/>
    <property type="project" value="UniProtKB-SubCell"/>
</dbReference>
<evidence type="ECO:0000256" key="2">
    <source>
        <dbReference type="ARBA" id="ARBA00004922"/>
    </source>
</evidence>
<evidence type="ECO:0000256" key="10">
    <source>
        <dbReference type="RuleBase" id="RU367007"/>
    </source>
</evidence>
<organism evidence="13 14">
    <name type="scientific">Candidatus Amesbacteria bacterium GW2011_GWC2_45_19</name>
    <dbReference type="NCBI Taxonomy" id="1618366"/>
    <lineage>
        <taxon>Bacteria</taxon>
        <taxon>Candidatus Amesiibacteriota</taxon>
    </lineage>
</organism>
<feature type="domain" description="Protein O-mannosyl-transferase C-terminal four TM" evidence="12">
    <location>
        <begin position="229"/>
        <end position="398"/>
    </location>
</feature>
<dbReference type="InterPro" id="IPR003342">
    <property type="entry name" value="ArnT-like_N"/>
</dbReference>
<evidence type="ECO:0000313" key="13">
    <source>
        <dbReference type="EMBL" id="KKU03118.1"/>
    </source>
</evidence>
<accession>A0A0G1PCL0</accession>
<dbReference type="PANTHER" id="PTHR10050:SF53">
    <property type="entry name" value="CHROMOSOME UNDETERMINED SCAFFOLD_67, WHOLE GENOME SHOTGUN SEQUENCE"/>
    <property type="match status" value="1"/>
</dbReference>
<evidence type="ECO:0000256" key="7">
    <source>
        <dbReference type="ARBA" id="ARBA00022989"/>
    </source>
</evidence>
<keyword evidence="4 10" id="KW-0328">Glycosyltransferase</keyword>
<feature type="transmembrane region" description="Helical" evidence="10">
    <location>
        <begin position="287"/>
        <end position="304"/>
    </location>
</feature>
<dbReference type="Pfam" id="PF16192">
    <property type="entry name" value="PMT_4TMC"/>
    <property type="match status" value="1"/>
</dbReference>
<evidence type="ECO:0000256" key="9">
    <source>
        <dbReference type="ARBA" id="ARBA00093617"/>
    </source>
</evidence>
<dbReference type="GO" id="GO:0012505">
    <property type="term" value="C:endomembrane system"/>
    <property type="evidence" value="ECO:0007669"/>
    <property type="project" value="UniProtKB-SubCell"/>
</dbReference>
<evidence type="ECO:0000256" key="1">
    <source>
        <dbReference type="ARBA" id="ARBA00004127"/>
    </source>
</evidence>
<keyword evidence="6 10" id="KW-0812">Transmembrane</keyword>
<dbReference type="GO" id="GO:0004169">
    <property type="term" value="F:dolichyl-phosphate-mannose-protein mannosyltransferase activity"/>
    <property type="evidence" value="ECO:0007669"/>
    <property type="project" value="UniProtKB-UniRule"/>
</dbReference>
<feature type="transmembrane region" description="Helical" evidence="10">
    <location>
        <begin position="81"/>
        <end position="102"/>
    </location>
</feature>
<feature type="transmembrane region" description="Helical" evidence="10">
    <location>
        <begin position="334"/>
        <end position="352"/>
    </location>
</feature>
<evidence type="ECO:0000313" key="14">
    <source>
        <dbReference type="Proteomes" id="UP000034264"/>
    </source>
</evidence>
<keyword evidence="8 10" id="KW-0472">Membrane</keyword>
<evidence type="ECO:0000259" key="11">
    <source>
        <dbReference type="Pfam" id="PF02366"/>
    </source>
</evidence>
<dbReference type="EMBL" id="LCKS01000004">
    <property type="protein sequence ID" value="KKU03118.1"/>
    <property type="molecule type" value="Genomic_DNA"/>
</dbReference>
<reference evidence="13 14" key="1">
    <citation type="journal article" date="2015" name="Nature">
        <title>rRNA introns, odd ribosomes, and small enigmatic genomes across a large radiation of phyla.</title>
        <authorList>
            <person name="Brown C.T."/>
            <person name="Hug L.A."/>
            <person name="Thomas B.C."/>
            <person name="Sharon I."/>
            <person name="Castelle C.J."/>
            <person name="Singh A."/>
            <person name="Wilkins M.J."/>
            <person name="Williams K.H."/>
            <person name="Banfield J.F."/>
        </authorList>
    </citation>
    <scope>NUCLEOTIDE SEQUENCE [LARGE SCALE GENOMIC DNA]</scope>
</reference>
<dbReference type="Proteomes" id="UP000034264">
    <property type="component" value="Unassembled WGS sequence"/>
</dbReference>
<comment type="caution">
    <text evidence="13">The sequence shown here is derived from an EMBL/GenBank/DDBJ whole genome shotgun (WGS) entry which is preliminary data.</text>
</comment>
<evidence type="ECO:0000259" key="12">
    <source>
        <dbReference type="Pfam" id="PF16192"/>
    </source>
</evidence>
<feature type="transmembrane region" description="Helical" evidence="10">
    <location>
        <begin position="166"/>
        <end position="191"/>
    </location>
</feature>
<comment type="similarity">
    <text evidence="3 10">Belongs to the glycosyltransferase 39 family.</text>
</comment>
<proteinExistence type="inferred from homology"/>
<evidence type="ECO:0000256" key="3">
    <source>
        <dbReference type="ARBA" id="ARBA00007222"/>
    </source>
</evidence>
<sequence>MLGLILAFAFLTRIFNLSYPPNFYFDEVYNAFTTLEIAKGNKDAYEWFHTTPPGTAYGWTHPPLAKLIDATGILVFGPNSFGWRIANVLIGTGAIYLTYLIAKDLLGTKRWALLAAGFASLDGLLLVQSRINMNDIVATFFILFSFWAFIKYQLKTSKLSLLRLGFILGLLIATKWTGLYAIVLFGGWIGLQNLKKIKNWPSIFISLVFIPAVLYVLSYSQYFVLGGTWKNFLELQNQMWWYNTTLKATHTYQSDWWTWPFMLRPVWYFVDYAGDKIANIYAMGNPILWWLGIPAILYTLYSAFKTRSWRLWLGICGFLVFWLPWARAPRIMFLYHYLPSIPFLYIALAYTLQKLNNKFITLGICGLGFVVFVYFYSHWTGIHIPKSLANSYFWFPSWK</sequence>
<feature type="transmembrane region" description="Helical" evidence="10">
    <location>
        <begin position="311"/>
        <end position="328"/>
    </location>
</feature>
<feature type="transmembrane region" description="Helical" evidence="10">
    <location>
        <begin position="359"/>
        <end position="377"/>
    </location>
</feature>
<dbReference type="Pfam" id="PF02366">
    <property type="entry name" value="PMT"/>
    <property type="match status" value="1"/>
</dbReference>
<dbReference type="UniPathway" id="UPA00378"/>
<evidence type="ECO:0000256" key="4">
    <source>
        <dbReference type="ARBA" id="ARBA00022676"/>
    </source>
</evidence>
<keyword evidence="5 10" id="KW-0808">Transferase</keyword>
<comment type="subcellular location">
    <subcellularLocation>
        <location evidence="10">Cell membrane</location>
    </subcellularLocation>
    <subcellularLocation>
        <location evidence="1">Endomembrane system</location>
        <topology evidence="1">Multi-pass membrane protein</topology>
    </subcellularLocation>
</comment>
<feature type="transmembrane region" description="Helical" evidence="10">
    <location>
        <begin position="203"/>
        <end position="224"/>
    </location>
</feature>
<dbReference type="InterPro" id="IPR027005">
    <property type="entry name" value="PMT-like"/>
</dbReference>
<dbReference type="AlphaFoldDB" id="A0A0G1PCL0"/>